<evidence type="ECO:0000256" key="1">
    <source>
        <dbReference type="SAM" id="MobiDB-lite"/>
    </source>
</evidence>
<dbReference type="AlphaFoldDB" id="A0A9P4MFP9"/>
<gene>
    <name evidence="2" type="ORF">K461DRAFT_280167</name>
</gene>
<reference evidence="2" key="1">
    <citation type="journal article" date="2020" name="Stud. Mycol.">
        <title>101 Dothideomycetes genomes: a test case for predicting lifestyles and emergence of pathogens.</title>
        <authorList>
            <person name="Haridas S."/>
            <person name="Albert R."/>
            <person name="Binder M."/>
            <person name="Bloem J."/>
            <person name="Labutti K."/>
            <person name="Salamov A."/>
            <person name="Andreopoulos B."/>
            <person name="Baker S."/>
            <person name="Barry K."/>
            <person name="Bills G."/>
            <person name="Bluhm B."/>
            <person name="Cannon C."/>
            <person name="Castanera R."/>
            <person name="Culley D."/>
            <person name="Daum C."/>
            <person name="Ezra D."/>
            <person name="Gonzalez J."/>
            <person name="Henrissat B."/>
            <person name="Kuo A."/>
            <person name="Liang C."/>
            <person name="Lipzen A."/>
            <person name="Lutzoni F."/>
            <person name="Magnuson J."/>
            <person name="Mondo S."/>
            <person name="Nolan M."/>
            <person name="Ohm R."/>
            <person name="Pangilinan J."/>
            <person name="Park H.-J."/>
            <person name="Ramirez L."/>
            <person name="Alfaro M."/>
            <person name="Sun H."/>
            <person name="Tritt A."/>
            <person name="Yoshinaga Y."/>
            <person name="Zwiers L.-H."/>
            <person name="Turgeon B."/>
            <person name="Goodwin S."/>
            <person name="Spatafora J."/>
            <person name="Crous P."/>
            <person name="Grigoriev I."/>
        </authorList>
    </citation>
    <scope>NUCLEOTIDE SEQUENCE</scope>
    <source>
        <strain evidence="2">CBS 260.36</strain>
    </source>
</reference>
<feature type="compositionally biased region" description="Basic and acidic residues" evidence="1">
    <location>
        <begin position="156"/>
        <end position="166"/>
    </location>
</feature>
<comment type="caution">
    <text evidence="2">The sequence shown here is derived from an EMBL/GenBank/DDBJ whole genome shotgun (WGS) entry which is preliminary data.</text>
</comment>
<feature type="region of interest" description="Disordered" evidence="1">
    <location>
        <begin position="26"/>
        <end position="57"/>
    </location>
</feature>
<feature type="region of interest" description="Disordered" evidence="1">
    <location>
        <begin position="86"/>
        <end position="110"/>
    </location>
</feature>
<protein>
    <submittedName>
        <fullName evidence="2">Uncharacterized protein</fullName>
    </submittedName>
</protein>
<dbReference type="EMBL" id="ML996088">
    <property type="protein sequence ID" value="KAF2151378.1"/>
    <property type="molecule type" value="Genomic_DNA"/>
</dbReference>
<accession>A0A9P4MFP9</accession>
<organism evidence="2 3">
    <name type="scientific">Myriangium duriaei CBS 260.36</name>
    <dbReference type="NCBI Taxonomy" id="1168546"/>
    <lineage>
        <taxon>Eukaryota</taxon>
        <taxon>Fungi</taxon>
        <taxon>Dikarya</taxon>
        <taxon>Ascomycota</taxon>
        <taxon>Pezizomycotina</taxon>
        <taxon>Dothideomycetes</taxon>
        <taxon>Dothideomycetidae</taxon>
        <taxon>Myriangiales</taxon>
        <taxon>Myriangiaceae</taxon>
        <taxon>Myriangium</taxon>
    </lineage>
</organism>
<sequence>MDAIFASTYEPMSTIFRRPSLDSLSQASAFSSTPSSPRPASPSDDSDSTSEARMDEALAKETMGLPIFVSVAAPSKNLTSKIQNATVSVARPTASSSTSSQSVSTESNETAGNRLSQLFSVARNSLDSLVRKSATFLLEEADDSALVIEWRWERPAAAREQQHDSNEDGNALLDKDGWVEGWLD</sequence>
<keyword evidence="3" id="KW-1185">Reference proteome</keyword>
<evidence type="ECO:0000313" key="2">
    <source>
        <dbReference type="EMBL" id="KAF2151378.1"/>
    </source>
</evidence>
<feature type="region of interest" description="Disordered" evidence="1">
    <location>
        <begin position="156"/>
        <end position="184"/>
    </location>
</feature>
<dbReference type="OrthoDB" id="3938489at2759"/>
<feature type="compositionally biased region" description="Low complexity" evidence="1">
    <location>
        <begin position="26"/>
        <end position="35"/>
    </location>
</feature>
<dbReference type="Proteomes" id="UP000799439">
    <property type="component" value="Unassembled WGS sequence"/>
</dbReference>
<evidence type="ECO:0000313" key="3">
    <source>
        <dbReference type="Proteomes" id="UP000799439"/>
    </source>
</evidence>
<name>A0A9P4MFP9_9PEZI</name>
<feature type="compositionally biased region" description="Low complexity" evidence="1">
    <location>
        <begin position="86"/>
        <end position="107"/>
    </location>
</feature>
<proteinExistence type="predicted"/>